<evidence type="ECO:0000313" key="2">
    <source>
        <dbReference type="Proteomes" id="UP000234331"/>
    </source>
</evidence>
<accession>A0A2I2KVU4</accession>
<dbReference type="AlphaFoldDB" id="A0A2I2KVU4"/>
<organism evidence="1 2">
    <name type="scientific">Frankia canadensis</name>
    <dbReference type="NCBI Taxonomy" id="1836972"/>
    <lineage>
        <taxon>Bacteria</taxon>
        <taxon>Bacillati</taxon>
        <taxon>Actinomycetota</taxon>
        <taxon>Actinomycetes</taxon>
        <taxon>Frankiales</taxon>
        <taxon>Frankiaceae</taxon>
        <taxon>Frankia</taxon>
    </lineage>
</organism>
<dbReference type="Proteomes" id="UP000234331">
    <property type="component" value="Unassembled WGS sequence"/>
</dbReference>
<keyword evidence="2" id="KW-1185">Reference proteome</keyword>
<reference evidence="1 2" key="1">
    <citation type="submission" date="2017-06" db="EMBL/GenBank/DDBJ databases">
        <authorList>
            <person name="Kim H.J."/>
            <person name="Triplett B.A."/>
        </authorList>
    </citation>
    <scope>NUCLEOTIDE SEQUENCE [LARGE SCALE GENOMIC DNA]</scope>
    <source>
        <strain evidence="1">FRACA_ARgP5</strain>
    </source>
</reference>
<proteinExistence type="predicted"/>
<name>A0A2I2KVU4_9ACTN</name>
<evidence type="ECO:0008006" key="3">
    <source>
        <dbReference type="Google" id="ProtNLM"/>
    </source>
</evidence>
<sequence>MSALLTAVLIPAQPHQPVAALTLDVAELPLLWAEVGGPVDRVTLLEPAGTLFTNAWASRFGLGANMRATVLAAAANPVWRGGTILGDAVLLGAAHGGVETSADPAYREVLLTSAGRFGMEVRTPTGKEVRGVLPPLMWSDPFAAYADGLRLVRGHPLYAVRIRPLG</sequence>
<dbReference type="EMBL" id="FZMO01000302">
    <property type="protein sequence ID" value="SNQ49775.1"/>
    <property type="molecule type" value="Genomic_DNA"/>
</dbReference>
<dbReference type="OrthoDB" id="3217397at2"/>
<evidence type="ECO:0000313" key="1">
    <source>
        <dbReference type="EMBL" id="SNQ49775.1"/>
    </source>
</evidence>
<protein>
    <recommendedName>
        <fullName evidence="3">DUF3846 domain-containing protein</fullName>
    </recommendedName>
</protein>
<gene>
    <name evidence="1" type="ORF">FRACA_3700001</name>
</gene>